<evidence type="ECO:0000256" key="7">
    <source>
        <dbReference type="ARBA" id="ARBA00023012"/>
    </source>
</evidence>
<dbReference type="Pfam" id="PF02518">
    <property type="entry name" value="HATPase_c"/>
    <property type="match status" value="1"/>
</dbReference>
<dbReference type="Gene3D" id="3.30.565.10">
    <property type="entry name" value="Histidine kinase-like ATPase, C-terminal domain"/>
    <property type="match status" value="1"/>
</dbReference>
<dbReference type="SUPFAM" id="SSF55874">
    <property type="entry name" value="ATPase domain of HSP90 chaperone/DNA topoisomerase II/histidine kinase"/>
    <property type="match status" value="1"/>
</dbReference>
<dbReference type="GO" id="GO:0016301">
    <property type="term" value="F:kinase activity"/>
    <property type="evidence" value="ECO:0007669"/>
    <property type="project" value="UniProtKB-KW"/>
</dbReference>
<keyword evidence="10" id="KW-1185">Reference proteome</keyword>
<evidence type="ECO:0000256" key="5">
    <source>
        <dbReference type="ARBA" id="ARBA00022777"/>
    </source>
</evidence>
<evidence type="ECO:0000259" key="8">
    <source>
        <dbReference type="PROSITE" id="PS50109"/>
    </source>
</evidence>
<keyword evidence="4" id="KW-0547">Nucleotide-binding</keyword>
<evidence type="ECO:0000256" key="4">
    <source>
        <dbReference type="ARBA" id="ARBA00022741"/>
    </source>
</evidence>
<reference evidence="10" key="1">
    <citation type="journal article" date="2019" name="Int. J. Syst. Evol. Microbiol.">
        <title>The Global Catalogue of Microorganisms (GCM) 10K type strain sequencing project: providing services to taxonomists for standard genome sequencing and annotation.</title>
        <authorList>
            <consortium name="The Broad Institute Genomics Platform"/>
            <consortium name="The Broad Institute Genome Sequencing Center for Infectious Disease"/>
            <person name="Wu L."/>
            <person name="Ma J."/>
        </authorList>
    </citation>
    <scope>NUCLEOTIDE SEQUENCE [LARGE SCALE GENOMIC DNA]</scope>
    <source>
        <strain evidence="10">CGMCC 1.18578</strain>
    </source>
</reference>
<sequence>MKFTEAGGRVAVTVRDLGEYVETAIADSGQGIPEDERGHIFKPFYKVDKSRDRAIAGNGIGLSIVKRIVDLHNGEIHVTSIAGEGTTITVRLPKHRSD</sequence>
<dbReference type="PANTHER" id="PTHR43711:SF1">
    <property type="entry name" value="HISTIDINE KINASE 1"/>
    <property type="match status" value="1"/>
</dbReference>
<proteinExistence type="predicted"/>
<evidence type="ECO:0000256" key="1">
    <source>
        <dbReference type="ARBA" id="ARBA00000085"/>
    </source>
</evidence>
<organism evidence="9 10">
    <name type="scientific">Cohnella yongneupensis</name>
    <dbReference type="NCBI Taxonomy" id="425006"/>
    <lineage>
        <taxon>Bacteria</taxon>
        <taxon>Bacillati</taxon>
        <taxon>Bacillota</taxon>
        <taxon>Bacilli</taxon>
        <taxon>Bacillales</taxon>
        <taxon>Paenibacillaceae</taxon>
        <taxon>Cohnella</taxon>
    </lineage>
</organism>
<dbReference type="PROSITE" id="PS50109">
    <property type="entry name" value="HIS_KIN"/>
    <property type="match status" value="1"/>
</dbReference>
<evidence type="ECO:0000256" key="6">
    <source>
        <dbReference type="ARBA" id="ARBA00022840"/>
    </source>
</evidence>
<dbReference type="InterPro" id="IPR050736">
    <property type="entry name" value="Sensor_HK_Regulatory"/>
</dbReference>
<dbReference type="EMBL" id="JBHSNC010000027">
    <property type="protein sequence ID" value="MFC5529773.1"/>
    <property type="molecule type" value="Genomic_DNA"/>
</dbReference>
<evidence type="ECO:0000313" key="9">
    <source>
        <dbReference type="EMBL" id="MFC5529773.1"/>
    </source>
</evidence>
<name>A0ABW0QYD2_9BACL</name>
<protein>
    <recommendedName>
        <fullName evidence="2">histidine kinase</fullName>
        <ecNumber evidence="2">2.7.13.3</ecNumber>
    </recommendedName>
</protein>
<dbReference type="InterPro" id="IPR036890">
    <property type="entry name" value="HATPase_C_sf"/>
</dbReference>
<accession>A0ABW0QYD2</accession>
<evidence type="ECO:0000256" key="3">
    <source>
        <dbReference type="ARBA" id="ARBA00022679"/>
    </source>
</evidence>
<keyword evidence="5 9" id="KW-0418">Kinase</keyword>
<keyword evidence="6" id="KW-0067">ATP-binding</keyword>
<keyword evidence="7" id="KW-0902">Two-component regulatory system</keyword>
<gene>
    <name evidence="9" type="ORF">ACFPQ4_09980</name>
</gene>
<keyword evidence="3" id="KW-0808">Transferase</keyword>
<dbReference type="InterPro" id="IPR003594">
    <property type="entry name" value="HATPase_dom"/>
</dbReference>
<dbReference type="SMART" id="SM00387">
    <property type="entry name" value="HATPase_c"/>
    <property type="match status" value="1"/>
</dbReference>
<dbReference type="RefSeq" id="WP_378111684.1">
    <property type="nucleotide sequence ID" value="NZ_JBHSNC010000027.1"/>
</dbReference>
<dbReference type="InterPro" id="IPR004358">
    <property type="entry name" value="Sig_transdc_His_kin-like_C"/>
</dbReference>
<dbReference type="EC" id="2.7.13.3" evidence="2"/>
<comment type="caution">
    <text evidence="9">The sequence shown here is derived from an EMBL/GenBank/DDBJ whole genome shotgun (WGS) entry which is preliminary data.</text>
</comment>
<dbReference type="Proteomes" id="UP001596108">
    <property type="component" value="Unassembled WGS sequence"/>
</dbReference>
<evidence type="ECO:0000313" key="10">
    <source>
        <dbReference type="Proteomes" id="UP001596108"/>
    </source>
</evidence>
<dbReference type="PANTHER" id="PTHR43711">
    <property type="entry name" value="TWO-COMPONENT HISTIDINE KINASE"/>
    <property type="match status" value="1"/>
</dbReference>
<dbReference type="CDD" id="cd00075">
    <property type="entry name" value="HATPase"/>
    <property type="match status" value="1"/>
</dbReference>
<dbReference type="PRINTS" id="PR00344">
    <property type="entry name" value="BCTRLSENSOR"/>
</dbReference>
<comment type="catalytic activity">
    <reaction evidence="1">
        <text>ATP + protein L-histidine = ADP + protein N-phospho-L-histidine.</text>
        <dbReference type="EC" id="2.7.13.3"/>
    </reaction>
</comment>
<dbReference type="InterPro" id="IPR005467">
    <property type="entry name" value="His_kinase_dom"/>
</dbReference>
<feature type="domain" description="Histidine kinase" evidence="8">
    <location>
        <begin position="1"/>
        <end position="96"/>
    </location>
</feature>
<evidence type="ECO:0000256" key="2">
    <source>
        <dbReference type="ARBA" id="ARBA00012438"/>
    </source>
</evidence>